<sequence length="62" mass="7252">MLDSVQLMDTAKEEFAVKILKNETNKITTAAQLIDLVAAHPQLCQQRIFFFWIYNNTLFDNF</sequence>
<dbReference type="EMBL" id="KZ451969">
    <property type="protein sequence ID" value="PKA57326.1"/>
    <property type="molecule type" value="Genomic_DNA"/>
</dbReference>
<evidence type="ECO:0000313" key="1">
    <source>
        <dbReference type="EMBL" id="PKA57326.1"/>
    </source>
</evidence>
<dbReference type="AlphaFoldDB" id="A0A2I0APC2"/>
<keyword evidence="2" id="KW-1185">Reference proteome</keyword>
<protein>
    <submittedName>
        <fullName evidence="1">Uncharacterized protein</fullName>
    </submittedName>
</protein>
<reference evidence="1 2" key="1">
    <citation type="journal article" date="2017" name="Nature">
        <title>The Apostasia genome and the evolution of orchids.</title>
        <authorList>
            <person name="Zhang G.Q."/>
            <person name="Liu K.W."/>
            <person name="Li Z."/>
            <person name="Lohaus R."/>
            <person name="Hsiao Y.Y."/>
            <person name="Niu S.C."/>
            <person name="Wang J.Y."/>
            <person name="Lin Y.C."/>
            <person name="Xu Q."/>
            <person name="Chen L.J."/>
            <person name="Yoshida K."/>
            <person name="Fujiwara S."/>
            <person name="Wang Z.W."/>
            <person name="Zhang Y.Q."/>
            <person name="Mitsuda N."/>
            <person name="Wang M."/>
            <person name="Liu G.H."/>
            <person name="Pecoraro L."/>
            <person name="Huang H.X."/>
            <person name="Xiao X.J."/>
            <person name="Lin M."/>
            <person name="Wu X.Y."/>
            <person name="Wu W.L."/>
            <person name="Chen Y.Y."/>
            <person name="Chang S.B."/>
            <person name="Sakamoto S."/>
            <person name="Ohme-Takagi M."/>
            <person name="Yagi M."/>
            <person name="Zeng S.J."/>
            <person name="Shen C.Y."/>
            <person name="Yeh C.M."/>
            <person name="Luo Y.B."/>
            <person name="Tsai W.C."/>
            <person name="Van de Peer Y."/>
            <person name="Liu Z.J."/>
        </authorList>
    </citation>
    <scope>NUCLEOTIDE SEQUENCE [LARGE SCALE GENOMIC DNA]</scope>
    <source>
        <strain evidence="2">cv. Shenzhen</strain>
        <tissue evidence="1">Stem</tissue>
    </source>
</reference>
<evidence type="ECO:0000313" key="2">
    <source>
        <dbReference type="Proteomes" id="UP000236161"/>
    </source>
</evidence>
<organism evidence="1 2">
    <name type="scientific">Apostasia shenzhenica</name>
    <dbReference type="NCBI Taxonomy" id="1088818"/>
    <lineage>
        <taxon>Eukaryota</taxon>
        <taxon>Viridiplantae</taxon>
        <taxon>Streptophyta</taxon>
        <taxon>Embryophyta</taxon>
        <taxon>Tracheophyta</taxon>
        <taxon>Spermatophyta</taxon>
        <taxon>Magnoliopsida</taxon>
        <taxon>Liliopsida</taxon>
        <taxon>Asparagales</taxon>
        <taxon>Orchidaceae</taxon>
        <taxon>Apostasioideae</taxon>
        <taxon>Apostasia</taxon>
    </lineage>
</organism>
<dbReference type="Proteomes" id="UP000236161">
    <property type="component" value="Unassembled WGS sequence"/>
</dbReference>
<gene>
    <name evidence="1" type="ORF">AXF42_Ash002631</name>
</gene>
<name>A0A2I0APC2_9ASPA</name>
<proteinExistence type="predicted"/>
<accession>A0A2I0APC2</accession>